<dbReference type="Proteomes" id="UP000494119">
    <property type="component" value="Unassembled WGS sequence"/>
</dbReference>
<dbReference type="EMBL" id="CADIKL010000034">
    <property type="protein sequence ID" value="CAB3801287.1"/>
    <property type="molecule type" value="Genomic_DNA"/>
</dbReference>
<organism evidence="1 2">
    <name type="scientific">Paraburkholderia caffeinitolerans</name>
    <dbReference type="NCBI Taxonomy" id="1723730"/>
    <lineage>
        <taxon>Bacteria</taxon>
        <taxon>Pseudomonadati</taxon>
        <taxon>Pseudomonadota</taxon>
        <taxon>Betaproteobacteria</taxon>
        <taxon>Burkholderiales</taxon>
        <taxon>Burkholderiaceae</taxon>
        <taxon>Paraburkholderia</taxon>
    </lineage>
</organism>
<keyword evidence="2" id="KW-1185">Reference proteome</keyword>
<name>A0A6J5GI98_9BURK</name>
<gene>
    <name evidence="1" type="ORF">LMG28688_05312</name>
</gene>
<accession>A0A6J5GI98</accession>
<evidence type="ECO:0000313" key="1">
    <source>
        <dbReference type="EMBL" id="CAB3801287.1"/>
    </source>
</evidence>
<sequence length="192" mass="20747">MPDYQVPDNRGHFWTTWQVGAVPPNNMNRIILPHPSIQNYQFTHVKMDGIRSRDAQGGGTAALATAGLCGCTCVGLMRVRLGNAVRITMYHRTVSSRWNNLVNLFNSAIGGGAPQPNDVDYLIVATEGHSFADVAADLAGAGLNIPAANRFRYARSETHNLSFGLAMDRHAGELWGGPLDTAQTESNGFGDH</sequence>
<evidence type="ECO:0000313" key="2">
    <source>
        <dbReference type="Proteomes" id="UP000494119"/>
    </source>
</evidence>
<proteinExistence type="predicted"/>
<reference evidence="1 2" key="1">
    <citation type="submission" date="2020-04" db="EMBL/GenBank/DDBJ databases">
        <authorList>
            <person name="De Canck E."/>
        </authorList>
    </citation>
    <scope>NUCLEOTIDE SEQUENCE [LARGE SCALE GENOMIC DNA]</scope>
    <source>
        <strain evidence="1 2">LMG 28688</strain>
    </source>
</reference>
<dbReference type="AlphaFoldDB" id="A0A6J5GI98"/>
<protein>
    <submittedName>
        <fullName evidence="1">Uncharacterized protein</fullName>
    </submittedName>
</protein>
<dbReference type="RefSeq" id="WP_175197209.1">
    <property type="nucleotide sequence ID" value="NZ_CADIKL010000034.1"/>
</dbReference>